<reference evidence="2" key="1">
    <citation type="journal article" date="2019" name="Environ. Microbiol.">
        <title>Fungal ecological strategies reflected in gene transcription - a case study of two litter decomposers.</title>
        <authorList>
            <person name="Barbi F."/>
            <person name="Kohler A."/>
            <person name="Barry K."/>
            <person name="Baskaran P."/>
            <person name="Daum C."/>
            <person name="Fauchery L."/>
            <person name="Ihrmark K."/>
            <person name="Kuo A."/>
            <person name="LaButti K."/>
            <person name="Lipzen A."/>
            <person name="Morin E."/>
            <person name="Grigoriev I.V."/>
            <person name="Henrissat B."/>
            <person name="Lindahl B."/>
            <person name="Martin F."/>
        </authorList>
    </citation>
    <scope>NUCLEOTIDE SEQUENCE</scope>
    <source>
        <strain evidence="2">JB14</strain>
    </source>
</reference>
<feature type="compositionally biased region" description="Basic residues" evidence="1">
    <location>
        <begin position="52"/>
        <end position="64"/>
    </location>
</feature>
<dbReference type="SUPFAM" id="SSF48452">
    <property type="entry name" value="TPR-like"/>
    <property type="match status" value="1"/>
</dbReference>
<feature type="compositionally biased region" description="Gly residues" evidence="1">
    <location>
        <begin position="809"/>
        <end position="820"/>
    </location>
</feature>
<sequence>MATTLASVEASFSTEPHSPTAIDRESSSFPENNTVFEQPDADNLESDVTSAQKKKKKKKPKKSAAAKAKEAAAKKAAEAEGRPPILCISRNKHWKYISSYHGPWLQLPVELLESLLALNMDPGTLSAPDPQTCNHVPPRISSNPSTPRLRDRGFESLRSEPDYSPGGRFTGHDHTMITAATQFPSPPPLPLPKPGKAPPPPIDPGVFRNVTSIRRLIDEAAELSVRASSGLSAAELASPGMLGGMNGYALNGSTWAAAQTLGINPLGGNSGRNVAMSAMRIHRLRALAVQKLAQAYKADEIASSVMVMQGGSVFDDVAEKVLKVDPNDADAKYVHFFHEKIPSRQLTESTTTQTLDELIAAHPHRLEFYRTRGVVHCFRDEYPQAIKDFTHALKEARAARKARTMGHNHNDHANRRQEKGGRGTGVGGKKKKGRKIGGGGRTNGQAPPNGTSAATEDGDEETGGGGDSGTGDNGDVPTPLHPSTLPEAPDPIEPQLLFLRGSAYLQQAVRLIELAVLDIEGLDANAKPKEGTARAKFKTSQNTPPANVFDTSELRLCYLQESLYGGVEIGNPAERTERFWRPKDFREQITSLVKKAIRDHERFLGHFDTLEADLSHGKGKGGVGRAREDLKEQIEHAFMLSESTRPGNYPASSGASSPYGETPATMYTTYHPLLVEAHYAILLSILMLGEFSRVLPTFARTAALVDGLEGYPVFLPPRSMAQAEFVEVLERLSSGWKKGAFEDEFALVPVNRRRGATSPSSIPTSRTGSTYSAAGSSSSRASSPATTDLGEDVLGSASLPESSSTSVRGGSGSSGAGAFAGGSSTYFSPGPSPTPSVSQRPDAAEALDSLRILLSPVINRQRERYRTATADKEKEKERANSKAVITKGKGTGTGTGNGNWSLFFQKVDANQYSFTWSAS</sequence>
<feature type="compositionally biased region" description="Polar residues" evidence="1">
    <location>
        <begin position="1"/>
        <end position="17"/>
    </location>
</feature>
<feature type="compositionally biased region" description="Polar residues" evidence="1">
    <location>
        <begin position="129"/>
        <end position="146"/>
    </location>
</feature>
<dbReference type="EMBL" id="ML769529">
    <property type="protein sequence ID" value="KAE9395555.1"/>
    <property type="molecule type" value="Genomic_DNA"/>
</dbReference>
<feature type="compositionally biased region" description="Polar residues" evidence="1">
    <location>
        <begin position="443"/>
        <end position="454"/>
    </location>
</feature>
<dbReference type="AlphaFoldDB" id="A0A6A4HER3"/>
<feature type="region of interest" description="Disordered" evidence="1">
    <location>
        <begin position="754"/>
        <end position="842"/>
    </location>
</feature>
<feature type="compositionally biased region" description="Basic and acidic residues" evidence="1">
    <location>
        <begin position="67"/>
        <end position="80"/>
    </location>
</feature>
<dbReference type="OrthoDB" id="420046at2759"/>
<gene>
    <name evidence="2" type="ORF">BT96DRAFT_1021897</name>
</gene>
<organism evidence="2 3">
    <name type="scientific">Gymnopus androsaceus JB14</name>
    <dbReference type="NCBI Taxonomy" id="1447944"/>
    <lineage>
        <taxon>Eukaryota</taxon>
        <taxon>Fungi</taxon>
        <taxon>Dikarya</taxon>
        <taxon>Basidiomycota</taxon>
        <taxon>Agaricomycotina</taxon>
        <taxon>Agaricomycetes</taxon>
        <taxon>Agaricomycetidae</taxon>
        <taxon>Agaricales</taxon>
        <taxon>Marasmiineae</taxon>
        <taxon>Omphalotaceae</taxon>
        <taxon>Gymnopus</taxon>
    </lineage>
</organism>
<dbReference type="Proteomes" id="UP000799118">
    <property type="component" value="Unassembled WGS sequence"/>
</dbReference>
<feature type="compositionally biased region" description="Basic and acidic residues" evidence="1">
    <location>
        <begin position="408"/>
        <end position="421"/>
    </location>
</feature>
<feature type="compositionally biased region" description="Low complexity" evidence="1">
    <location>
        <begin position="764"/>
        <end position="787"/>
    </location>
</feature>
<feature type="compositionally biased region" description="Polar residues" evidence="1">
    <location>
        <begin position="27"/>
        <end position="36"/>
    </location>
</feature>
<feature type="region of interest" description="Disordered" evidence="1">
    <location>
        <begin position="864"/>
        <end position="892"/>
    </location>
</feature>
<proteinExistence type="predicted"/>
<evidence type="ECO:0000256" key="1">
    <source>
        <dbReference type="SAM" id="MobiDB-lite"/>
    </source>
</evidence>
<feature type="region of interest" description="Disordered" evidence="1">
    <location>
        <begin position="128"/>
        <end position="149"/>
    </location>
</feature>
<feature type="region of interest" description="Disordered" evidence="1">
    <location>
        <begin position="1"/>
        <end position="80"/>
    </location>
</feature>
<feature type="compositionally biased region" description="Basic and acidic residues" evidence="1">
    <location>
        <begin position="864"/>
        <end position="880"/>
    </location>
</feature>
<accession>A0A6A4HER3</accession>
<dbReference type="InterPro" id="IPR011990">
    <property type="entry name" value="TPR-like_helical_dom_sf"/>
</dbReference>
<protein>
    <submittedName>
        <fullName evidence="2">Uncharacterized protein</fullName>
    </submittedName>
</protein>
<name>A0A6A4HER3_9AGAR</name>
<feature type="region of interest" description="Disordered" evidence="1">
    <location>
        <begin position="397"/>
        <end position="489"/>
    </location>
</feature>
<feature type="compositionally biased region" description="Gly residues" evidence="1">
    <location>
        <begin position="463"/>
        <end position="472"/>
    </location>
</feature>
<evidence type="ECO:0000313" key="2">
    <source>
        <dbReference type="EMBL" id="KAE9395555.1"/>
    </source>
</evidence>
<evidence type="ECO:0000313" key="3">
    <source>
        <dbReference type="Proteomes" id="UP000799118"/>
    </source>
</evidence>
<keyword evidence="3" id="KW-1185">Reference proteome</keyword>